<evidence type="ECO:0000256" key="1">
    <source>
        <dbReference type="ARBA" id="ARBA00004571"/>
    </source>
</evidence>
<dbReference type="STRING" id="416016.SAMN05443547_0692"/>
<dbReference type="AlphaFoldDB" id="A0A1M7ZTY7"/>
<dbReference type="SUPFAM" id="SSF49464">
    <property type="entry name" value="Carboxypeptidase regulatory domain-like"/>
    <property type="match status" value="1"/>
</dbReference>
<evidence type="ECO:0000256" key="3">
    <source>
        <dbReference type="ARBA" id="ARBA00022452"/>
    </source>
</evidence>
<dbReference type="PROSITE" id="PS52016">
    <property type="entry name" value="TONB_DEPENDENT_REC_3"/>
    <property type="match status" value="1"/>
</dbReference>
<name>A0A1M7ZTY7_9FLAO</name>
<dbReference type="InterPro" id="IPR000531">
    <property type="entry name" value="Beta-barrel_TonB"/>
</dbReference>
<dbReference type="Pfam" id="PF00593">
    <property type="entry name" value="TonB_dep_Rec_b-barrel"/>
    <property type="match status" value="1"/>
</dbReference>
<dbReference type="InterPro" id="IPR036942">
    <property type="entry name" value="Beta-barrel_TonB_sf"/>
</dbReference>
<comment type="subcellular location">
    <subcellularLocation>
        <location evidence="1 8">Cell outer membrane</location>
        <topology evidence="1 8">Multi-pass membrane protein</topology>
    </subcellularLocation>
</comment>
<dbReference type="Pfam" id="PF07715">
    <property type="entry name" value="Plug"/>
    <property type="match status" value="1"/>
</dbReference>
<dbReference type="PANTHER" id="PTHR30069">
    <property type="entry name" value="TONB-DEPENDENT OUTER MEMBRANE RECEPTOR"/>
    <property type="match status" value="1"/>
</dbReference>
<dbReference type="GO" id="GO:0009279">
    <property type="term" value="C:cell outer membrane"/>
    <property type="evidence" value="ECO:0007669"/>
    <property type="project" value="UniProtKB-SubCell"/>
</dbReference>
<feature type="domain" description="TonB-dependent receptor plug" evidence="12">
    <location>
        <begin position="116"/>
        <end position="221"/>
    </location>
</feature>
<dbReference type="InterPro" id="IPR037066">
    <property type="entry name" value="Plug_dom_sf"/>
</dbReference>
<dbReference type="InterPro" id="IPR008969">
    <property type="entry name" value="CarboxyPept-like_regulatory"/>
</dbReference>
<evidence type="ECO:0000259" key="11">
    <source>
        <dbReference type="Pfam" id="PF00593"/>
    </source>
</evidence>
<evidence type="ECO:0000256" key="8">
    <source>
        <dbReference type="PROSITE-ProRule" id="PRU01360"/>
    </source>
</evidence>
<feature type="domain" description="TonB-dependent receptor-like beta-barrel" evidence="11">
    <location>
        <begin position="264"/>
        <end position="684"/>
    </location>
</feature>
<keyword evidence="6 8" id="KW-0472">Membrane</keyword>
<evidence type="ECO:0000256" key="7">
    <source>
        <dbReference type="ARBA" id="ARBA00023237"/>
    </source>
</evidence>
<feature type="chain" id="PRO_5013178667" evidence="10">
    <location>
        <begin position="19"/>
        <end position="751"/>
    </location>
</feature>
<dbReference type="Pfam" id="PF13715">
    <property type="entry name" value="CarbopepD_reg_2"/>
    <property type="match status" value="1"/>
</dbReference>
<keyword evidence="3 8" id="KW-1134">Transmembrane beta strand</keyword>
<sequence>MFKILIYTTLLFSAFSFSQNTIKGKVTANNEVLAFASVYIKELKKGVETNENGLYEFKDIPNGSYTITVSYIGFKPEKKKITLTEDTETTLNLNLIEDSNTLEDVVISGTLKPVSRMETPVPVEVYTTAYLKKNPTSNVFEALQNVNGVRPQLNCNICNTGDIHINGLEGPYTMVTIDGMPIVSALSTVYGLSGIPNSLIDRIEVVKGPASSLYGSEAVGGLINIITKKPLNAPLFSADIFSTSWLENNVDLGWKSTVGKKATTLVGINYYNYNQPIDNNKDNFTDVTLQKRISIFNKWNFDRKNNKEFTIAGRLFYEDRWGGEMQWNKSYRGGSEVYGESIYTKRVELLSKYQLPTTEDMYLSFSVTAHDQNSVYGNTIYLADQKIAFGQYTWDKKLENHNLLLGSAFRYQYYNDNTTATTTAEQTKIYSVFLQDEIKLAEKHHILLGTRYDYNNNHGNIFTPRIAYKWNPTENDVFRINAGTGFRIVNLFTEEHAALTGSRDVIITEYLKPETSYNINFNYLKKIRFENGTFLGFETSAWYTYFNNQIIPDYDTNPNQIIYSNLNGYAQTLGISGNIDLVTPFGLKAILGFTIMQPKNVQNGITTQPVLTEKYSVNWAITYDIPKWFLAIDYTGNLYGPMRLPILGDLDPRPEYSPVWSLQNIQFTYKKFRSFELYGGVKNILNWTPNKSIPFLIARANDPFDEGVEYDTNGNVLATPTNPYALTFDPSYVYAPNQGIRAFLGIRYTIF</sequence>
<evidence type="ECO:0000256" key="2">
    <source>
        <dbReference type="ARBA" id="ARBA00022448"/>
    </source>
</evidence>
<dbReference type="GO" id="GO:0015344">
    <property type="term" value="F:siderophore uptake transmembrane transporter activity"/>
    <property type="evidence" value="ECO:0007669"/>
    <property type="project" value="TreeGrafter"/>
</dbReference>
<dbReference type="Gene3D" id="2.60.40.1120">
    <property type="entry name" value="Carboxypeptidase-like, regulatory domain"/>
    <property type="match status" value="1"/>
</dbReference>
<dbReference type="InterPro" id="IPR012910">
    <property type="entry name" value="Plug_dom"/>
</dbReference>
<organism evidence="13 14">
    <name type="scientific">Flavobacterium cucumis</name>
    <dbReference type="NCBI Taxonomy" id="416016"/>
    <lineage>
        <taxon>Bacteria</taxon>
        <taxon>Pseudomonadati</taxon>
        <taxon>Bacteroidota</taxon>
        <taxon>Flavobacteriia</taxon>
        <taxon>Flavobacteriales</taxon>
        <taxon>Flavobacteriaceae</taxon>
        <taxon>Flavobacterium</taxon>
    </lineage>
</organism>
<evidence type="ECO:0000313" key="13">
    <source>
        <dbReference type="EMBL" id="SHO72361.1"/>
    </source>
</evidence>
<keyword evidence="14" id="KW-1185">Reference proteome</keyword>
<keyword evidence="5 9" id="KW-0798">TonB box</keyword>
<keyword evidence="10" id="KW-0732">Signal</keyword>
<comment type="similarity">
    <text evidence="8 9">Belongs to the TonB-dependent receptor family.</text>
</comment>
<keyword evidence="2 8" id="KW-0813">Transport</keyword>
<dbReference type="OrthoDB" id="9760333at2"/>
<proteinExistence type="inferred from homology"/>
<dbReference type="InterPro" id="IPR039426">
    <property type="entry name" value="TonB-dep_rcpt-like"/>
</dbReference>
<dbReference type="Proteomes" id="UP000184611">
    <property type="component" value="Unassembled WGS sequence"/>
</dbReference>
<evidence type="ECO:0000256" key="9">
    <source>
        <dbReference type="RuleBase" id="RU003357"/>
    </source>
</evidence>
<keyword evidence="4 8" id="KW-0812">Transmembrane</keyword>
<dbReference type="SUPFAM" id="SSF56935">
    <property type="entry name" value="Porins"/>
    <property type="match status" value="1"/>
</dbReference>
<dbReference type="EMBL" id="FRYK01000001">
    <property type="protein sequence ID" value="SHO72361.1"/>
    <property type="molecule type" value="Genomic_DNA"/>
</dbReference>
<dbReference type="Gene3D" id="2.40.170.20">
    <property type="entry name" value="TonB-dependent receptor, beta-barrel domain"/>
    <property type="match status" value="1"/>
</dbReference>
<reference evidence="14" key="1">
    <citation type="submission" date="2016-12" db="EMBL/GenBank/DDBJ databases">
        <authorList>
            <person name="Varghese N."/>
            <person name="Submissions S."/>
        </authorList>
    </citation>
    <scope>NUCLEOTIDE SEQUENCE [LARGE SCALE GENOMIC DNA]</scope>
    <source>
        <strain evidence="14">DSM 18830</strain>
    </source>
</reference>
<feature type="signal peptide" evidence="10">
    <location>
        <begin position="1"/>
        <end position="18"/>
    </location>
</feature>
<evidence type="ECO:0000259" key="12">
    <source>
        <dbReference type="Pfam" id="PF07715"/>
    </source>
</evidence>
<gene>
    <name evidence="13" type="ORF">SAMN05443547_0692</name>
</gene>
<accession>A0A1M7ZTY7</accession>
<keyword evidence="13" id="KW-0675">Receptor</keyword>
<dbReference type="RefSeq" id="WP_073581394.1">
    <property type="nucleotide sequence ID" value="NZ_CBCSEA010000001.1"/>
</dbReference>
<dbReference type="GO" id="GO:0044718">
    <property type="term" value="P:siderophore transmembrane transport"/>
    <property type="evidence" value="ECO:0007669"/>
    <property type="project" value="TreeGrafter"/>
</dbReference>
<evidence type="ECO:0000256" key="10">
    <source>
        <dbReference type="SAM" id="SignalP"/>
    </source>
</evidence>
<evidence type="ECO:0000313" key="14">
    <source>
        <dbReference type="Proteomes" id="UP000184611"/>
    </source>
</evidence>
<dbReference type="Gene3D" id="2.170.130.10">
    <property type="entry name" value="TonB-dependent receptor, plug domain"/>
    <property type="match status" value="1"/>
</dbReference>
<evidence type="ECO:0000256" key="5">
    <source>
        <dbReference type="ARBA" id="ARBA00023077"/>
    </source>
</evidence>
<evidence type="ECO:0000256" key="4">
    <source>
        <dbReference type="ARBA" id="ARBA00022692"/>
    </source>
</evidence>
<protein>
    <submittedName>
        <fullName evidence="13">Outer membrane receptor for ferrienterochelin and colicins</fullName>
    </submittedName>
</protein>
<keyword evidence="7 8" id="KW-0998">Cell outer membrane</keyword>
<dbReference type="PANTHER" id="PTHR30069:SF57">
    <property type="entry name" value="TONB-DEPENDENT RECEPTOR"/>
    <property type="match status" value="1"/>
</dbReference>
<evidence type="ECO:0000256" key="6">
    <source>
        <dbReference type="ARBA" id="ARBA00023136"/>
    </source>
</evidence>